<keyword evidence="2" id="KW-1133">Transmembrane helix</keyword>
<sequence>MNAPAICSRYRLTEIYATLETMLRLLFAFFFLLLPLAEIACFILVGRRIGLMPTLGLVVLSGVAGIVLMRIQGFGVLARIRQSGRQGRAPGKELLDAAMILIAGILFIIPGFLTDIVGLALFLPPVRTFLWNRLVRNMVVVDIGNMQGGTRPQTGPDRTIDLDRDDFHRDGRP</sequence>
<evidence type="ECO:0000256" key="1">
    <source>
        <dbReference type="SAM" id="MobiDB-lite"/>
    </source>
</evidence>
<keyword evidence="2" id="KW-0472">Membrane</keyword>
<gene>
    <name evidence="3" type="ORF">Q9313_15460</name>
</gene>
<dbReference type="PANTHER" id="PTHR35335:SF1">
    <property type="entry name" value="UPF0716 PROTEIN FXSA"/>
    <property type="match status" value="1"/>
</dbReference>
<dbReference type="RefSeq" id="WP_306037158.1">
    <property type="nucleotide sequence ID" value="NZ_CP132302.1"/>
</dbReference>
<feature type="transmembrane region" description="Helical" evidence="2">
    <location>
        <begin position="98"/>
        <end position="123"/>
    </location>
</feature>
<protein>
    <submittedName>
        <fullName evidence="3">FxsA family protein</fullName>
    </submittedName>
</protein>
<feature type="region of interest" description="Disordered" evidence="1">
    <location>
        <begin position="149"/>
        <end position="173"/>
    </location>
</feature>
<evidence type="ECO:0000313" key="3">
    <source>
        <dbReference type="EMBL" id="WLR97074.1"/>
    </source>
</evidence>
<dbReference type="PANTHER" id="PTHR35335">
    <property type="entry name" value="UPF0716 PROTEIN FXSA"/>
    <property type="match status" value="1"/>
</dbReference>
<reference evidence="3 4" key="1">
    <citation type="submission" date="2023-08" db="EMBL/GenBank/DDBJ databases">
        <title>Pathogen: clinical or host-associated sample.</title>
        <authorList>
            <person name="Hergert J."/>
            <person name="Casey R."/>
            <person name="Wagner J."/>
            <person name="Young E.L."/>
            <person name="Oakeson K.F."/>
        </authorList>
    </citation>
    <scope>NUCLEOTIDE SEQUENCE [LARGE SCALE GENOMIC DNA]</scope>
    <source>
        <strain evidence="3 4">1760953</strain>
    </source>
</reference>
<dbReference type="NCBIfam" id="NF008528">
    <property type="entry name" value="PRK11463.1-2"/>
    <property type="match status" value="1"/>
</dbReference>
<accession>A0AA50CMB1</accession>
<feature type="transmembrane region" description="Helical" evidence="2">
    <location>
        <begin position="25"/>
        <end position="45"/>
    </location>
</feature>
<organism evidence="3 4">
    <name type="scientific">Shinella sumterensis</name>
    <dbReference type="NCBI Taxonomy" id="1967501"/>
    <lineage>
        <taxon>Bacteria</taxon>
        <taxon>Pseudomonadati</taxon>
        <taxon>Pseudomonadota</taxon>
        <taxon>Alphaproteobacteria</taxon>
        <taxon>Hyphomicrobiales</taxon>
        <taxon>Rhizobiaceae</taxon>
        <taxon>Shinella</taxon>
    </lineage>
</organism>
<dbReference type="Proteomes" id="UP001234585">
    <property type="component" value="Chromosome"/>
</dbReference>
<name>A0AA50CMB1_9HYPH</name>
<evidence type="ECO:0000256" key="2">
    <source>
        <dbReference type="SAM" id="Phobius"/>
    </source>
</evidence>
<dbReference type="AlphaFoldDB" id="A0AA50CMB1"/>
<dbReference type="EMBL" id="CP132302">
    <property type="protein sequence ID" value="WLR97074.1"/>
    <property type="molecule type" value="Genomic_DNA"/>
</dbReference>
<proteinExistence type="predicted"/>
<dbReference type="InterPro" id="IPR007313">
    <property type="entry name" value="FxsA"/>
</dbReference>
<keyword evidence="4" id="KW-1185">Reference proteome</keyword>
<feature type="transmembrane region" description="Helical" evidence="2">
    <location>
        <begin position="57"/>
        <end position="78"/>
    </location>
</feature>
<evidence type="ECO:0000313" key="4">
    <source>
        <dbReference type="Proteomes" id="UP001234585"/>
    </source>
</evidence>
<dbReference type="GO" id="GO:0016020">
    <property type="term" value="C:membrane"/>
    <property type="evidence" value="ECO:0007669"/>
    <property type="project" value="InterPro"/>
</dbReference>
<dbReference type="Pfam" id="PF04186">
    <property type="entry name" value="FxsA"/>
    <property type="match status" value="1"/>
</dbReference>
<keyword evidence="2" id="KW-0812">Transmembrane</keyword>
<feature type="compositionally biased region" description="Basic and acidic residues" evidence="1">
    <location>
        <begin position="158"/>
        <end position="173"/>
    </location>
</feature>